<evidence type="ECO:0000256" key="4">
    <source>
        <dbReference type="ARBA" id="ARBA00023134"/>
    </source>
</evidence>
<organism evidence="6 7">
    <name type="scientific">Nocardioides iriomotensis</name>
    <dbReference type="NCBI Taxonomy" id="715784"/>
    <lineage>
        <taxon>Bacteria</taxon>
        <taxon>Bacillati</taxon>
        <taxon>Actinomycetota</taxon>
        <taxon>Actinomycetes</taxon>
        <taxon>Propionibacteriales</taxon>
        <taxon>Nocardioidaceae</taxon>
        <taxon>Nocardioides</taxon>
    </lineage>
</organism>
<keyword evidence="4 5" id="KW-0342">GTP-binding</keyword>
<dbReference type="NCBIfam" id="TIGR03552">
    <property type="entry name" value="F420_cofC"/>
    <property type="match status" value="1"/>
</dbReference>
<evidence type="ECO:0000256" key="5">
    <source>
        <dbReference type="HAMAP-Rule" id="MF_02114"/>
    </source>
</evidence>
<dbReference type="RefSeq" id="WP_129987080.1">
    <property type="nucleotide sequence ID" value="NZ_SDPU01000021.1"/>
</dbReference>
<dbReference type="GO" id="GO:0043814">
    <property type="term" value="F:phospholactate guanylyltransferase activity"/>
    <property type="evidence" value="ECO:0007669"/>
    <property type="project" value="InterPro"/>
</dbReference>
<dbReference type="InterPro" id="IPR029044">
    <property type="entry name" value="Nucleotide-diphossugar_trans"/>
</dbReference>
<dbReference type="Proteomes" id="UP000291189">
    <property type="component" value="Unassembled WGS sequence"/>
</dbReference>
<proteinExistence type="inferred from homology"/>
<dbReference type="SUPFAM" id="SSF53448">
    <property type="entry name" value="Nucleotide-diphospho-sugar transferases"/>
    <property type="match status" value="1"/>
</dbReference>
<name>A0A4Q5J4F9_9ACTN</name>
<dbReference type="PANTHER" id="PTHR40392">
    <property type="entry name" value="2-PHOSPHO-L-LACTATE GUANYLYLTRANSFERASE"/>
    <property type="match status" value="1"/>
</dbReference>
<sequence>MRFGVVVPVKPPKIAKSRLGGLGEDVRQELAAAFAADTVAAALASSSVDVVLAVTDDHRLAAELRDLGAEVMPDVAVDDLNASLLQAVAELVRRAPGLRPAAICADLPALRPAELDRALAATLPHDLAFVADADGIGTTLLSAAARPDFRPGFGPGSRLVHLDHGAVEVGVDDIDSVRRDVDTPRDLAAALRLGIGPRTSYVTAELF</sequence>
<keyword evidence="7" id="KW-1185">Reference proteome</keyword>
<comment type="similarity">
    <text evidence="5">Belongs to the CofC family.</text>
</comment>
<keyword evidence="2 5" id="KW-0548">Nucleotidyltransferase</keyword>
<dbReference type="UniPathway" id="UPA00071"/>
<dbReference type="OrthoDB" id="9151145at2"/>
<reference evidence="6 7" key="1">
    <citation type="submission" date="2019-01" db="EMBL/GenBank/DDBJ databases">
        <title>Nocardioides guangzhouensis sp. nov., an actinobacterium isolated from soil.</title>
        <authorList>
            <person name="Fu Y."/>
            <person name="Cai Y."/>
            <person name="Lin Z."/>
            <person name="Chen P."/>
        </authorList>
    </citation>
    <scope>NUCLEOTIDE SEQUENCE [LARGE SCALE GENOMIC DNA]</scope>
    <source>
        <strain evidence="6 7">NBRC 105384</strain>
    </source>
</reference>
<keyword evidence="1 5" id="KW-0808">Transferase</keyword>
<dbReference type="InterPro" id="IPR002835">
    <property type="entry name" value="CofC"/>
</dbReference>
<evidence type="ECO:0000313" key="6">
    <source>
        <dbReference type="EMBL" id="RYU12305.1"/>
    </source>
</evidence>
<evidence type="ECO:0000256" key="1">
    <source>
        <dbReference type="ARBA" id="ARBA00022679"/>
    </source>
</evidence>
<dbReference type="EMBL" id="SDPU01000021">
    <property type="protein sequence ID" value="RYU12305.1"/>
    <property type="molecule type" value="Genomic_DNA"/>
</dbReference>
<dbReference type="EC" id="2.7.7.105" evidence="5"/>
<comment type="pathway">
    <text evidence="5">Cofactor biosynthesis; coenzyme F420 biosynthesis.</text>
</comment>
<keyword evidence="3 5" id="KW-0547">Nucleotide-binding</keyword>
<evidence type="ECO:0000256" key="3">
    <source>
        <dbReference type="ARBA" id="ARBA00022741"/>
    </source>
</evidence>
<comment type="function">
    <text evidence="5">Guanylyltransferase that catalyzes the activation of phosphoenolpyruvate (PEP) as enolpyruvoyl-2-diphospho-5'-guanosine, via the condensation of PEP with GTP. It is involved in the biosynthesis of coenzyme F420, a hydride carrier cofactor.</text>
</comment>
<dbReference type="GO" id="GO:0052645">
    <property type="term" value="P:F420-0 metabolic process"/>
    <property type="evidence" value="ECO:0007669"/>
    <property type="project" value="UniProtKB-UniRule"/>
</dbReference>
<feature type="binding site" evidence="5">
    <location>
        <position position="154"/>
    </location>
    <ligand>
        <name>phosphoenolpyruvate</name>
        <dbReference type="ChEBI" id="CHEBI:58702"/>
    </ligand>
</feature>
<dbReference type="AlphaFoldDB" id="A0A4Q5J4F9"/>
<comment type="caution">
    <text evidence="6">The sequence shown here is derived from an EMBL/GenBank/DDBJ whole genome shotgun (WGS) entry which is preliminary data.</text>
</comment>
<dbReference type="HAMAP" id="MF_02114">
    <property type="entry name" value="CofC"/>
    <property type="match status" value="1"/>
</dbReference>
<feature type="binding site" evidence="5">
    <location>
        <position position="138"/>
    </location>
    <ligand>
        <name>phosphoenolpyruvate</name>
        <dbReference type="ChEBI" id="CHEBI:58702"/>
    </ligand>
</feature>
<dbReference type="GO" id="GO:0005525">
    <property type="term" value="F:GTP binding"/>
    <property type="evidence" value="ECO:0007669"/>
    <property type="project" value="UniProtKB-KW"/>
</dbReference>
<dbReference type="Pfam" id="PF01983">
    <property type="entry name" value="CofC"/>
    <property type="match status" value="1"/>
</dbReference>
<evidence type="ECO:0000256" key="2">
    <source>
        <dbReference type="ARBA" id="ARBA00022695"/>
    </source>
</evidence>
<feature type="binding site" evidence="5">
    <location>
        <position position="157"/>
    </location>
    <ligand>
        <name>phosphoenolpyruvate</name>
        <dbReference type="ChEBI" id="CHEBI:58702"/>
    </ligand>
</feature>
<evidence type="ECO:0000313" key="7">
    <source>
        <dbReference type="Proteomes" id="UP000291189"/>
    </source>
</evidence>
<protein>
    <recommendedName>
        <fullName evidence="5">Phosphoenolpyruvate guanylyltransferase</fullName>
        <shortName evidence="5">PEP guanylyltransferase</shortName>
        <ecNumber evidence="5">2.7.7.105</ecNumber>
    </recommendedName>
</protein>
<comment type="catalytic activity">
    <reaction evidence="5">
        <text>phosphoenolpyruvate + GTP + H(+) = enolpyruvoyl-2-diphospho-5'-guanosine + diphosphate</text>
        <dbReference type="Rhea" id="RHEA:30519"/>
        <dbReference type="ChEBI" id="CHEBI:15378"/>
        <dbReference type="ChEBI" id="CHEBI:33019"/>
        <dbReference type="ChEBI" id="CHEBI:37565"/>
        <dbReference type="ChEBI" id="CHEBI:58702"/>
        <dbReference type="ChEBI" id="CHEBI:143701"/>
        <dbReference type="EC" id="2.7.7.105"/>
    </reaction>
</comment>
<dbReference type="PANTHER" id="PTHR40392:SF1">
    <property type="entry name" value="2-PHOSPHO-L-LACTATE GUANYLYLTRANSFERASE"/>
    <property type="match status" value="1"/>
</dbReference>
<accession>A0A4Q5J4F9</accession>
<dbReference type="Gene3D" id="3.90.550.10">
    <property type="entry name" value="Spore Coat Polysaccharide Biosynthesis Protein SpsA, Chain A"/>
    <property type="match status" value="1"/>
</dbReference>
<gene>
    <name evidence="6" type="primary">cofC</name>
    <name evidence="5" type="synonym">fbiD</name>
    <name evidence="6" type="ORF">ETU37_09830</name>
</gene>